<evidence type="ECO:0000313" key="3">
    <source>
        <dbReference type="Proteomes" id="UP001066276"/>
    </source>
</evidence>
<keyword evidence="3" id="KW-1185">Reference proteome</keyword>
<reference evidence="2" key="1">
    <citation type="journal article" date="2022" name="bioRxiv">
        <title>Sequencing and chromosome-scale assembly of the giantPleurodeles waltlgenome.</title>
        <authorList>
            <person name="Brown T."/>
            <person name="Elewa A."/>
            <person name="Iarovenko S."/>
            <person name="Subramanian E."/>
            <person name="Araus A.J."/>
            <person name="Petzold A."/>
            <person name="Susuki M."/>
            <person name="Suzuki K.-i.T."/>
            <person name="Hayashi T."/>
            <person name="Toyoda A."/>
            <person name="Oliveira C."/>
            <person name="Osipova E."/>
            <person name="Leigh N.D."/>
            <person name="Simon A."/>
            <person name="Yun M.H."/>
        </authorList>
    </citation>
    <scope>NUCLEOTIDE SEQUENCE</scope>
    <source>
        <strain evidence="2">20211129_DDA</strain>
        <tissue evidence="2">Liver</tissue>
    </source>
</reference>
<protein>
    <submittedName>
        <fullName evidence="2">Uncharacterized protein</fullName>
    </submittedName>
</protein>
<sequence length="71" mass="7209">MEGDDASGIRHPPEAPGRPPLLTGTECRSGPGPTGGRAALPAEDWSAGRLQALGRRAPPAKTLLSVGGRRG</sequence>
<name>A0AAV7WIN5_PLEWA</name>
<dbReference type="AlphaFoldDB" id="A0AAV7WIN5"/>
<comment type="caution">
    <text evidence="2">The sequence shown here is derived from an EMBL/GenBank/DDBJ whole genome shotgun (WGS) entry which is preliminary data.</text>
</comment>
<feature type="region of interest" description="Disordered" evidence="1">
    <location>
        <begin position="1"/>
        <end position="71"/>
    </location>
</feature>
<evidence type="ECO:0000256" key="1">
    <source>
        <dbReference type="SAM" id="MobiDB-lite"/>
    </source>
</evidence>
<accession>A0AAV7WIN5</accession>
<dbReference type="Proteomes" id="UP001066276">
    <property type="component" value="Chromosome 1_1"/>
</dbReference>
<gene>
    <name evidence="2" type="ORF">NDU88_001551</name>
</gene>
<organism evidence="2 3">
    <name type="scientific">Pleurodeles waltl</name>
    <name type="common">Iberian ribbed newt</name>
    <dbReference type="NCBI Taxonomy" id="8319"/>
    <lineage>
        <taxon>Eukaryota</taxon>
        <taxon>Metazoa</taxon>
        <taxon>Chordata</taxon>
        <taxon>Craniata</taxon>
        <taxon>Vertebrata</taxon>
        <taxon>Euteleostomi</taxon>
        <taxon>Amphibia</taxon>
        <taxon>Batrachia</taxon>
        <taxon>Caudata</taxon>
        <taxon>Salamandroidea</taxon>
        <taxon>Salamandridae</taxon>
        <taxon>Pleurodelinae</taxon>
        <taxon>Pleurodeles</taxon>
    </lineage>
</organism>
<proteinExistence type="predicted"/>
<dbReference type="EMBL" id="JANPWB010000001">
    <property type="protein sequence ID" value="KAJ1213922.1"/>
    <property type="molecule type" value="Genomic_DNA"/>
</dbReference>
<evidence type="ECO:0000313" key="2">
    <source>
        <dbReference type="EMBL" id="KAJ1213922.1"/>
    </source>
</evidence>